<evidence type="ECO:0000259" key="3">
    <source>
        <dbReference type="PROSITE" id="PS50179"/>
    </source>
</evidence>
<dbReference type="AlphaFoldDB" id="A0A5N5FPL6"/>
<dbReference type="GO" id="GO:0043328">
    <property type="term" value="P:protein transport to vacuole involved in ubiquitin-dependent protein catabolic process via the multivesicular body sorting pathway"/>
    <property type="evidence" value="ECO:0007669"/>
    <property type="project" value="InterPro"/>
</dbReference>
<protein>
    <submittedName>
        <fullName evidence="4">TOM1-like protein 1</fullName>
    </submittedName>
</protein>
<dbReference type="CDD" id="cd03561">
    <property type="entry name" value="VHS"/>
    <property type="match status" value="1"/>
</dbReference>
<proteinExistence type="inferred from homology"/>
<feature type="transmembrane region" description="Helical" evidence="2">
    <location>
        <begin position="263"/>
        <end position="286"/>
    </location>
</feature>
<evidence type="ECO:0000313" key="5">
    <source>
        <dbReference type="Proteomes" id="UP000327157"/>
    </source>
</evidence>
<keyword evidence="5" id="KW-1185">Reference proteome</keyword>
<dbReference type="SMART" id="SM00288">
    <property type="entry name" value="VHS"/>
    <property type="match status" value="1"/>
</dbReference>
<dbReference type="InterPro" id="IPR008942">
    <property type="entry name" value="ENTH_VHS"/>
</dbReference>
<dbReference type="GO" id="GO:0035091">
    <property type="term" value="F:phosphatidylinositol binding"/>
    <property type="evidence" value="ECO:0007669"/>
    <property type="project" value="InterPro"/>
</dbReference>
<dbReference type="PANTHER" id="PTHR46646">
    <property type="entry name" value="TOM1-LIKE PROTEIN 1"/>
    <property type="match status" value="1"/>
</dbReference>
<dbReference type="GO" id="GO:0043130">
    <property type="term" value="F:ubiquitin binding"/>
    <property type="evidence" value="ECO:0007669"/>
    <property type="project" value="InterPro"/>
</dbReference>
<reference evidence="4 5" key="2">
    <citation type="submission" date="2019-11" db="EMBL/GenBank/DDBJ databases">
        <title>A de novo genome assembly of a pear dwarfing rootstock.</title>
        <authorList>
            <person name="Wang F."/>
            <person name="Wang J."/>
            <person name="Li S."/>
            <person name="Zhang Y."/>
            <person name="Fang M."/>
            <person name="Ma L."/>
            <person name="Zhao Y."/>
            <person name="Jiang S."/>
        </authorList>
    </citation>
    <scope>NUCLEOTIDE SEQUENCE [LARGE SCALE GENOMIC DNA]</scope>
    <source>
        <strain evidence="4">S2</strain>
        <tissue evidence="4">Leaf</tissue>
    </source>
</reference>
<comment type="caution">
    <text evidence="4">The sequence shown here is derived from an EMBL/GenBank/DDBJ whole genome shotgun (WGS) entry which is preliminary data.</text>
</comment>
<dbReference type="PROSITE" id="PS50179">
    <property type="entry name" value="VHS"/>
    <property type="match status" value="1"/>
</dbReference>
<dbReference type="EMBL" id="SMOL01000568">
    <property type="protein sequence ID" value="KAB2604933.1"/>
    <property type="molecule type" value="Genomic_DNA"/>
</dbReference>
<dbReference type="Pfam" id="PF00790">
    <property type="entry name" value="VHS"/>
    <property type="match status" value="1"/>
</dbReference>
<gene>
    <name evidence="4" type="ORF">D8674_036523</name>
</gene>
<evidence type="ECO:0000256" key="1">
    <source>
        <dbReference type="ARBA" id="ARBA00007708"/>
    </source>
</evidence>
<dbReference type="InterPro" id="IPR002014">
    <property type="entry name" value="VHS_dom"/>
</dbReference>
<dbReference type="Proteomes" id="UP000327157">
    <property type="component" value="Unassembled WGS sequence"/>
</dbReference>
<keyword evidence="2" id="KW-0472">Membrane</keyword>
<evidence type="ECO:0000256" key="2">
    <source>
        <dbReference type="SAM" id="Phobius"/>
    </source>
</evidence>
<keyword evidence="2" id="KW-0812">Transmembrane</keyword>
<dbReference type="PANTHER" id="PTHR46646:SF5">
    <property type="entry name" value="TOM1-LIKE PROTEIN 2"/>
    <property type="match status" value="1"/>
</dbReference>
<dbReference type="InterPro" id="IPR044836">
    <property type="entry name" value="TOL_plant"/>
</dbReference>
<reference evidence="4 5" key="1">
    <citation type="submission" date="2019-09" db="EMBL/GenBank/DDBJ databases">
        <authorList>
            <person name="Ou C."/>
        </authorList>
    </citation>
    <scope>NUCLEOTIDE SEQUENCE [LARGE SCALE GENOMIC DNA]</scope>
    <source>
        <strain evidence="4">S2</strain>
        <tissue evidence="4">Leaf</tissue>
    </source>
</reference>
<organism evidence="4 5">
    <name type="scientific">Pyrus ussuriensis x Pyrus communis</name>
    <dbReference type="NCBI Taxonomy" id="2448454"/>
    <lineage>
        <taxon>Eukaryota</taxon>
        <taxon>Viridiplantae</taxon>
        <taxon>Streptophyta</taxon>
        <taxon>Embryophyta</taxon>
        <taxon>Tracheophyta</taxon>
        <taxon>Spermatophyta</taxon>
        <taxon>Magnoliopsida</taxon>
        <taxon>eudicotyledons</taxon>
        <taxon>Gunneridae</taxon>
        <taxon>Pentapetalae</taxon>
        <taxon>rosids</taxon>
        <taxon>fabids</taxon>
        <taxon>Rosales</taxon>
        <taxon>Rosaceae</taxon>
        <taxon>Amygdaloideae</taxon>
        <taxon>Maleae</taxon>
        <taxon>Pyrus</taxon>
    </lineage>
</organism>
<accession>A0A5N5FPL6</accession>
<dbReference type="SUPFAM" id="SSF48464">
    <property type="entry name" value="ENTH/VHS domain"/>
    <property type="match status" value="1"/>
</dbReference>
<feature type="domain" description="VHS" evidence="3">
    <location>
        <begin position="48"/>
        <end position="148"/>
    </location>
</feature>
<name>A0A5N5FPL6_9ROSA</name>
<dbReference type="OrthoDB" id="2018246at2759"/>
<sequence length="287" mass="32555">MDKLNLSQLGERLKIGGAQMGRMVSGKMKEMKEILQAPTPESKMIDEATLETMEEPNWGMNLRICAMINSEEFSGSEVVKAIKKKISGKSVVSQRLSLDLLEACTMNCEKVFSEVASEKVLEEMLRMIDNPQTDPENRRRAVQLIRAWESLRILRICLYFIKLTCLRERSTDPLAQEGASPSLQSTLESYVHDPLSPPERYPVPDTGLHGGANHSDFPFNYQNIAVEDKKELLVVARNSLELLSSILNTETDPKPLKVFLTSYWKGILFLRIIIFSKLFMLIIFLLS</sequence>
<dbReference type="Gene3D" id="1.25.40.90">
    <property type="match status" value="1"/>
</dbReference>
<keyword evidence="2" id="KW-1133">Transmembrane helix</keyword>
<comment type="similarity">
    <text evidence="1">Belongs to the TOM1 family.</text>
</comment>
<evidence type="ECO:0000313" key="4">
    <source>
        <dbReference type="EMBL" id="KAB2604933.1"/>
    </source>
</evidence>